<reference evidence="2" key="2">
    <citation type="submission" date="2008-05" db="EMBL/GenBank/DDBJ databases">
        <title>Genome sequence of Clostridium botulinum Ba4 strain 657.</title>
        <authorList>
            <person name="Shrivastava S."/>
            <person name="Brown J.L."/>
            <person name="Bruce D."/>
            <person name="Detter C."/>
            <person name="Munk C."/>
            <person name="Smith L.A."/>
            <person name="Smith T.J."/>
            <person name="Sutton G."/>
            <person name="Brettin T.S."/>
        </authorList>
    </citation>
    <scope>NUCLEOTIDE SEQUENCE [LARGE SCALE GENOMIC DNA]</scope>
    <source>
        <strain evidence="2">657 / Type Ba4</strain>
    </source>
</reference>
<name>A0A3F3A3E1_CLOB6</name>
<dbReference type="EMBL" id="CP001083">
    <property type="protein sequence ID" value="ACQ52768.1"/>
    <property type="molecule type" value="Genomic_DNA"/>
</dbReference>
<dbReference type="KEGG" id="cbi:CLJ_B2481"/>
<reference evidence="1 2" key="1">
    <citation type="journal article" date="2007" name="PLoS ONE">
        <title>Analysis of the neurotoxin complex genes in Clostridium botulinum A1-A4 and B1 strains: BoNT/A3, /Ba4 and /B1 clusters are located within plasmids.</title>
        <authorList>
            <person name="Smith T.J."/>
            <person name="Hill K.K."/>
            <person name="Foley B.T."/>
            <person name="Detter J.C."/>
            <person name="Munk A.C."/>
            <person name="Bruce D.C."/>
            <person name="Doggett N.A."/>
            <person name="Smith L.A."/>
            <person name="Marks J.D."/>
            <person name="Xie G."/>
            <person name="Brettin T.S."/>
        </authorList>
    </citation>
    <scope>NUCLEOTIDE SEQUENCE [LARGE SCALE GENOMIC DNA]</scope>
    <source>
        <strain evidence="2">657 / Type Ba4</strain>
    </source>
</reference>
<proteinExistence type="predicted"/>
<dbReference type="RefSeq" id="WP_003362003.1">
    <property type="nucleotide sequence ID" value="NC_012658.1"/>
</dbReference>
<evidence type="ECO:0000313" key="1">
    <source>
        <dbReference type="EMBL" id="ACQ52768.1"/>
    </source>
</evidence>
<dbReference type="Proteomes" id="UP000002333">
    <property type="component" value="Chromosome"/>
</dbReference>
<gene>
    <name evidence="1" type="ordered locus">CLJ_B2481</name>
</gene>
<dbReference type="AlphaFoldDB" id="A0A3F3A3E1"/>
<sequence length="53" mass="6531">MRRLIENILSFNLNLIIKLKNRIRKSLGEVEKIFDYNYLGLKLDVWRKYYVVK</sequence>
<evidence type="ECO:0000313" key="2">
    <source>
        <dbReference type="Proteomes" id="UP000002333"/>
    </source>
</evidence>
<protein>
    <submittedName>
        <fullName evidence="1">Uncharacterized protein</fullName>
    </submittedName>
</protein>
<organism evidence="1 2">
    <name type="scientific">Clostridium botulinum (strain 657 / Type Ba4)</name>
    <dbReference type="NCBI Taxonomy" id="515621"/>
    <lineage>
        <taxon>Bacteria</taxon>
        <taxon>Bacillati</taxon>
        <taxon>Bacillota</taxon>
        <taxon>Clostridia</taxon>
        <taxon>Eubacteriales</taxon>
        <taxon>Clostridiaceae</taxon>
        <taxon>Clostridium</taxon>
    </lineage>
</organism>
<accession>A0A3F3A3E1</accession>